<organism evidence="1 2">
    <name type="scientific">Microcystis aeruginosa NIES-44</name>
    <dbReference type="NCBI Taxonomy" id="449439"/>
    <lineage>
        <taxon>Bacteria</taxon>
        <taxon>Bacillati</taxon>
        <taxon>Cyanobacteriota</taxon>
        <taxon>Cyanophyceae</taxon>
        <taxon>Oscillatoriophycideae</taxon>
        <taxon>Chroococcales</taxon>
        <taxon>Microcystaceae</taxon>
        <taxon>Microcystis</taxon>
    </lineage>
</organism>
<protein>
    <submittedName>
        <fullName evidence="1">Uncharacterized protein</fullName>
    </submittedName>
</protein>
<name>A0A0A1VZ47_MICAE</name>
<evidence type="ECO:0000313" key="2">
    <source>
        <dbReference type="Proteomes" id="UP000030321"/>
    </source>
</evidence>
<dbReference type="Proteomes" id="UP000030321">
    <property type="component" value="Unassembled WGS sequence"/>
</dbReference>
<dbReference type="EMBL" id="BBPA01000066">
    <property type="protein sequence ID" value="GAL95005.1"/>
    <property type="molecule type" value="Genomic_DNA"/>
</dbReference>
<dbReference type="Pfam" id="PF19928">
    <property type="entry name" value="DUF6391"/>
    <property type="match status" value="1"/>
</dbReference>
<evidence type="ECO:0000313" key="1">
    <source>
        <dbReference type="EMBL" id="GAL95005.1"/>
    </source>
</evidence>
<accession>A0A0A1VZ47</accession>
<proteinExistence type="predicted"/>
<gene>
    <name evidence="1" type="ORF">N44_03860</name>
</gene>
<comment type="caution">
    <text evidence="1">The sequence shown here is derived from an EMBL/GenBank/DDBJ whole genome shotgun (WGS) entry which is preliminary data.</text>
</comment>
<dbReference type="RefSeq" id="WP_045361192.1">
    <property type="nucleotide sequence ID" value="NZ_BBPA01000066.1"/>
</dbReference>
<sequence>MTPSSPSNPSFDWFNPSPQQDSDLLAQIGFIPGFKEFLTLRQVHALEHATVWVLSEMAARRQSPFDHSPADNEALGGLSTDRGFYLYGQVNTNELQIAAKQALHRLKNGEGQLALHPRCGTNLSVTLALTAGLVLGTHLIFPRGPISQLLGLGLATATAFQIGPDVGMSAQKYLTTAIPFNLTIVNIAPKADLWGRSGHFVQTEWQDLQ</sequence>
<dbReference type="AlphaFoldDB" id="A0A0A1VZ47"/>
<reference evidence="2" key="1">
    <citation type="journal article" date="2015" name="Genome">
        <title>Whole Genome Sequence of the Non-Microcystin-Producing Microcystis aeruginosa Strain NIES-44.</title>
        <authorList>
            <person name="Okano K."/>
            <person name="Miyata N."/>
            <person name="Ozaki Y."/>
        </authorList>
    </citation>
    <scope>NUCLEOTIDE SEQUENCE [LARGE SCALE GENOMIC DNA]</scope>
    <source>
        <strain evidence="2">NIES-44</strain>
    </source>
</reference>